<dbReference type="NCBIfam" id="NF001380">
    <property type="entry name" value="PRK00279.1-2"/>
    <property type="match status" value="1"/>
</dbReference>
<dbReference type="InterPro" id="IPR006259">
    <property type="entry name" value="Adenyl_kin_sub"/>
</dbReference>
<feature type="domain" description="Adenylate kinase active site lid" evidence="4">
    <location>
        <begin position="127"/>
        <end position="162"/>
    </location>
</feature>
<dbReference type="CDD" id="cd01428">
    <property type="entry name" value="ADK"/>
    <property type="match status" value="1"/>
</dbReference>
<name>A0A644XCD2_9ZZZZ</name>
<dbReference type="Pfam" id="PF05191">
    <property type="entry name" value="ADK_lid"/>
    <property type="match status" value="1"/>
</dbReference>
<protein>
    <submittedName>
        <fullName evidence="5">Adenylate kinase</fullName>
        <ecNumber evidence="5">2.7.4.3</ecNumber>
    </submittedName>
</protein>
<dbReference type="EC" id="2.7.4.3" evidence="5"/>
<dbReference type="NCBIfam" id="NF011100">
    <property type="entry name" value="PRK14527.1"/>
    <property type="match status" value="1"/>
</dbReference>
<dbReference type="SUPFAM" id="SSF52540">
    <property type="entry name" value="P-loop containing nucleoside triphosphate hydrolases"/>
    <property type="match status" value="1"/>
</dbReference>
<dbReference type="NCBIfam" id="TIGR01351">
    <property type="entry name" value="adk"/>
    <property type="match status" value="1"/>
</dbReference>
<proteinExistence type="inferred from homology"/>
<evidence type="ECO:0000256" key="3">
    <source>
        <dbReference type="ARBA" id="ARBA00022777"/>
    </source>
</evidence>
<dbReference type="EMBL" id="VSSQ01002168">
    <property type="protein sequence ID" value="MPM13759.1"/>
    <property type="molecule type" value="Genomic_DNA"/>
</dbReference>
<keyword evidence="1 5" id="KW-0808">Transferase</keyword>
<organism evidence="5">
    <name type="scientific">bioreactor metagenome</name>
    <dbReference type="NCBI Taxonomy" id="1076179"/>
    <lineage>
        <taxon>unclassified sequences</taxon>
        <taxon>metagenomes</taxon>
        <taxon>ecological metagenomes</taxon>
    </lineage>
</organism>
<keyword evidence="2" id="KW-0547">Nucleotide-binding</keyword>
<dbReference type="Gene3D" id="3.40.50.300">
    <property type="entry name" value="P-loop containing nucleotide triphosphate hydrolases"/>
    <property type="match status" value="1"/>
</dbReference>
<dbReference type="GO" id="GO:0004017">
    <property type="term" value="F:AMP kinase activity"/>
    <property type="evidence" value="ECO:0007669"/>
    <property type="project" value="UniProtKB-EC"/>
</dbReference>
<dbReference type="NCBIfam" id="NF001381">
    <property type="entry name" value="PRK00279.1-3"/>
    <property type="match status" value="1"/>
</dbReference>
<dbReference type="Pfam" id="PF00406">
    <property type="entry name" value="ADK"/>
    <property type="match status" value="1"/>
</dbReference>
<dbReference type="InterPro" id="IPR007862">
    <property type="entry name" value="Adenylate_kinase_lid-dom"/>
</dbReference>
<comment type="caution">
    <text evidence="5">The sequence shown here is derived from an EMBL/GenBank/DDBJ whole genome shotgun (WGS) entry which is preliminary data.</text>
</comment>
<dbReference type="PANTHER" id="PTHR23359">
    <property type="entry name" value="NUCLEOTIDE KINASE"/>
    <property type="match status" value="1"/>
</dbReference>
<dbReference type="InterPro" id="IPR000850">
    <property type="entry name" value="Adenylat/UMP-CMP_kin"/>
</dbReference>
<dbReference type="PROSITE" id="PS00113">
    <property type="entry name" value="ADENYLATE_KINASE"/>
    <property type="match status" value="1"/>
</dbReference>
<evidence type="ECO:0000256" key="2">
    <source>
        <dbReference type="ARBA" id="ARBA00022741"/>
    </source>
</evidence>
<dbReference type="AlphaFoldDB" id="A0A644XCD2"/>
<evidence type="ECO:0000313" key="5">
    <source>
        <dbReference type="EMBL" id="MPM13759.1"/>
    </source>
</evidence>
<dbReference type="PRINTS" id="PR00094">
    <property type="entry name" value="ADENYLTKNASE"/>
</dbReference>
<gene>
    <name evidence="5" type="primary">adk_17</name>
    <name evidence="5" type="ORF">SDC9_60118</name>
</gene>
<dbReference type="InterPro" id="IPR033690">
    <property type="entry name" value="Adenylat_kinase_CS"/>
</dbReference>
<evidence type="ECO:0000256" key="1">
    <source>
        <dbReference type="ARBA" id="ARBA00022679"/>
    </source>
</evidence>
<dbReference type="HAMAP" id="MF_00235">
    <property type="entry name" value="Adenylate_kinase_Adk"/>
    <property type="match status" value="1"/>
</dbReference>
<evidence type="ECO:0000259" key="4">
    <source>
        <dbReference type="Pfam" id="PF05191"/>
    </source>
</evidence>
<dbReference type="InterPro" id="IPR027417">
    <property type="entry name" value="P-loop_NTPase"/>
</dbReference>
<dbReference type="FunFam" id="3.40.50.300:FF:000106">
    <property type="entry name" value="Adenylate kinase mitochondrial"/>
    <property type="match status" value="1"/>
</dbReference>
<reference evidence="5" key="1">
    <citation type="submission" date="2019-08" db="EMBL/GenBank/DDBJ databases">
        <authorList>
            <person name="Kucharzyk K."/>
            <person name="Murdoch R.W."/>
            <person name="Higgins S."/>
            <person name="Loffler F."/>
        </authorList>
    </citation>
    <scope>NUCLEOTIDE SEQUENCE</scope>
</reference>
<accession>A0A644XCD2</accession>
<sequence>MKIVLLGPPGAGKGTQAKSISNRYSIPHISTGDIFRKNISENTPLGIEAKKHIDKGQLVPDEVTINMVKDRLQQDDCKNGYLLDGFPRTVNQAEALQEFLSLRNENIDTALLIEVPTGFILERMTGRRVCPSCGASYHIKFNPPTVAGKCDVCGSDIIQRKDDTEETVSERLDVYERQTQPLIDFYKERNLLSIVEGTKAINEVFEGICNILGSVE</sequence>
<dbReference type="GO" id="GO:0005524">
    <property type="term" value="F:ATP binding"/>
    <property type="evidence" value="ECO:0007669"/>
    <property type="project" value="InterPro"/>
</dbReference>
<keyword evidence="3 5" id="KW-0418">Kinase</keyword>